<gene>
    <name evidence="3" type="ORF">EPT53_09350</name>
</gene>
<proteinExistence type="predicted"/>
<sequence>MNNSMPVFNPTYYNEKNKKIIKNLLRQESPYDLQQFESILFSRLHGEPYIIKSIVTYYVEIYVDFLYFNYHYENLESWSQLTMYSPKNVFQGMISPFSPQTEVDFHFLNYNIGQFSSIEEWNQHCTNVNSTLKFIDVNGLEVVLQVKNLKEDIEILSNIIQKFFEIKNKESYTMEDFKNFENDLEKCKLKNEVYTNNMLYSIKGNVEYLSKYISTMRKEYETMDKTLTDLQVLKKNIEELQEENSKTKDFYLTTSGAVMALISIVSGNISLSSKNISLNYLLIFNASILFAILIFSVLFHSIYNSNEKTYPKNLVHFIGCLLLIIVVGLLFYA</sequence>
<keyword evidence="1" id="KW-0175">Coiled coil</keyword>
<evidence type="ECO:0000256" key="2">
    <source>
        <dbReference type="SAM" id="Phobius"/>
    </source>
</evidence>
<keyword evidence="2" id="KW-0812">Transmembrane</keyword>
<evidence type="ECO:0000256" key="1">
    <source>
        <dbReference type="SAM" id="Coils"/>
    </source>
</evidence>
<reference evidence="3 4" key="1">
    <citation type="submission" date="2019-01" db="EMBL/GenBank/DDBJ databases">
        <title>Fusobacterium necrophorum Isolated From the Uterus of Dairy Cows.</title>
        <authorList>
            <person name="Francis A.M."/>
        </authorList>
    </citation>
    <scope>NUCLEOTIDE SEQUENCE [LARGE SCALE GENOMIC DNA]</scope>
    <source>
        <strain evidence="3 4">KG35</strain>
    </source>
</reference>
<feature type="transmembrane region" description="Helical" evidence="2">
    <location>
        <begin position="250"/>
        <end position="271"/>
    </location>
</feature>
<feature type="transmembrane region" description="Helical" evidence="2">
    <location>
        <begin position="314"/>
        <end position="332"/>
    </location>
</feature>
<accession>A0A4V1QX68</accession>
<comment type="caution">
    <text evidence="3">The sequence shown here is derived from an EMBL/GenBank/DDBJ whole genome shotgun (WGS) entry which is preliminary data.</text>
</comment>
<dbReference type="Proteomes" id="UP000289216">
    <property type="component" value="Unassembled WGS sequence"/>
</dbReference>
<dbReference type="RefSeq" id="WP_129491607.1">
    <property type="nucleotide sequence ID" value="NZ_SBAP01000025.1"/>
</dbReference>
<feature type="transmembrane region" description="Helical" evidence="2">
    <location>
        <begin position="278"/>
        <end position="302"/>
    </location>
</feature>
<keyword evidence="2" id="KW-1133">Transmembrane helix</keyword>
<organism evidence="3 4">
    <name type="scientific">Fusobacterium necrophorum</name>
    <dbReference type="NCBI Taxonomy" id="859"/>
    <lineage>
        <taxon>Bacteria</taxon>
        <taxon>Fusobacteriati</taxon>
        <taxon>Fusobacteriota</taxon>
        <taxon>Fusobacteriia</taxon>
        <taxon>Fusobacteriales</taxon>
        <taxon>Fusobacteriaceae</taxon>
        <taxon>Fusobacterium</taxon>
    </lineage>
</organism>
<keyword evidence="2" id="KW-0472">Membrane</keyword>
<protein>
    <submittedName>
        <fullName evidence="3">Uncharacterized protein</fullName>
    </submittedName>
</protein>
<feature type="coiled-coil region" evidence="1">
    <location>
        <begin position="223"/>
        <end position="250"/>
    </location>
</feature>
<name>A0A4V1QX68_9FUSO</name>
<evidence type="ECO:0000313" key="4">
    <source>
        <dbReference type="Proteomes" id="UP000289216"/>
    </source>
</evidence>
<evidence type="ECO:0000313" key="3">
    <source>
        <dbReference type="EMBL" id="RXZ68606.1"/>
    </source>
</evidence>
<dbReference type="EMBL" id="SBAP01000025">
    <property type="protein sequence ID" value="RXZ68606.1"/>
    <property type="molecule type" value="Genomic_DNA"/>
</dbReference>
<dbReference type="AlphaFoldDB" id="A0A4V1QX68"/>